<gene>
    <name evidence="4" type="ORF">SAMN04487926_114134</name>
</gene>
<dbReference type="PROSITE" id="PS50977">
    <property type="entry name" value="HTH_TETR_2"/>
    <property type="match status" value="1"/>
</dbReference>
<dbReference type="PRINTS" id="PR00455">
    <property type="entry name" value="HTHTETR"/>
</dbReference>
<dbReference type="InterPro" id="IPR001647">
    <property type="entry name" value="HTH_TetR"/>
</dbReference>
<keyword evidence="5" id="KW-1185">Reference proteome</keyword>
<dbReference type="Proteomes" id="UP000198900">
    <property type="component" value="Unassembled WGS sequence"/>
</dbReference>
<dbReference type="InterPro" id="IPR041669">
    <property type="entry name" value="TetR_C_15"/>
</dbReference>
<dbReference type="PANTHER" id="PTHR30055:SF226">
    <property type="entry name" value="HTH-TYPE TRANSCRIPTIONAL REGULATOR PKSA"/>
    <property type="match status" value="1"/>
</dbReference>
<sequence length="209" mass="22654">MTMSTSSTDPARATEPKRERGRLRVAAIMTAGVEVFTEKGYDAATMTEIAARSGTAIGSLYRFFPTKEALADALLLQYAQQVKNGLTELKQQVPGMTLERVADAFVDMMLLLRSQRSFAIALMDARGGSADERKRFRKVMRGGVADILCEAIPALPAAKAKVMSVVLIHMLKAVVGIADEESSVRAALLAEMRQLVRMYLVSAAPQSGE</sequence>
<name>A0A7Z7FKJ6_9BURK</name>
<dbReference type="EMBL" id="FNDI01000014">
    <property type="protein sequence ID" value="SDI27565.1"/>
    <property type="molecule type" value="Genomic_DNA"/>
</dbReference>
<proteinExistence type="predicted"/>
<reference evidence="4" key="1">
    <citation type="submission" date="2016-10" db="EMBL/GenBank/DDBJ databases">
        <authorList>
            <person name="Varghese N."/>
            <person name="Submissions S."/>
        </authorList>
    </citation>
    <scope>NUCLEOTIDE SEQUENCE [LARGE SCALE GENOMIC DNA]</scope>
    <source>
        <strain evidence="4">YR281</strain>
    </source>
</reference>
<dbReference type="Pfam" id="PF17918">
    <property type="entry name" value="TetR_C_15"/>
    <property type="match status" value="1"/>
</dbReference>
<feature type="domain" description="HTH tetR-type" evidence="3">
    <location>
        <begin position="22"/>
        <end position="82"/>
    </location>
</feature>
<evidence type="ECO:0000256" key="2">
    <source>
        <dbReference type="PROSITE-ProRule" id="PRU00335"/>
    </source>
</evidence>
<dbReference type="Gene3D" id="1.10.357.10">
    <property type="entry name" value="Tetracycline Repressor, domain 2"/>
    <property type="match status" value="1"/>
</dbReference>
<evidence type="ECO:0000313" key="4">
    <source>
        <dbReference type="EMBL" id="SDI27565.1"/>
    </source>
</evidence>
<dbReference type="PANTHER" id="PTHR30055">
    <property type="entry name" value="HTH-TYPE TRANSCRIPTIONAL REGULATOR RUTR"/>
    <property type="match status" value="1"/>
</dbReference>
<protein>
    <submittedName>
        <fullName evidence="4">Transcriptional regulator, TetR family</fullName>
    </submittedName>
</protein>
<evidence type="ECO:0000256" key="1">
    <source>
        <dbReference type="ARBA" id="ARBA00023125"/>
    </source>
</evidence>
<dbReference type="AlphaFoldDB" id="A0A7Z7FKJ6"/>
<evidence type="ECO:0000313" key="5">
    <source>
        <dbReference type="Proteomes" id="UP000198900"/>
    </source>
</evidence>
<evidence type="ECO:0000259" key="3">
    <source>
        <dbReference type="PROSITE" id="PS50977"/>
    </source>
</evidence>
<keyword evidence="1 2" id="KW-0238">DNA-binding</keyword>
<dbReference type="InterPro" id="IPR009057">
    <property type="entry name" value="Homeodomain-like_sf"/>
</dbReference>
<dbReference type="InterPro" id="IPR050109">
    <property type="entry name" value="HTH-type_TetR-like_transc_reg"/>
</dbReference>
<organism evidence="4 5">
    <name type="scientific">Paraburkholderia steynii</name>
    <dbReference type="NCBI Taxonomy" id="1245441"/>
    <lineage>
        <taxon>Bacteria</taxon>
        <taxon>Pseudomonadati</taxon>
        <taxon>Pseudomonadota</taxon>
        <taxon>Betaproteobacteria</taxon>
        <taxon>Burkholderiales</taxon>
        <taxon>Burkholderiaceae</taxon>
        <taxon>Paraburkholderia</taxon>
    </lineage>
</organism>
<dbReference type="SUPFAM" id="SSF46689">
    <property type="entry name" value="Homeodomain-like"/>
    <property type="match status" value="1"/>
</dbReference>
<dbReference type="Pfam" id="PF00440">
    <property type="entry name" value="TetR_N"/>
    <property type="match status" value="1"/>
</dbReference>
<dbReference type="GO" id="GO:0003700">
    <property type="term" value="F:DNA-binding transcription factor activity"/>
    <property type="evidence" value="ECO:0007669"/>
    <property type="project" value="TreeGrafter"/>
</dbReference>
<comment type="caution">
    <text evidence="4">The sequence shown here is derived from an EMBL/GenBank/DDBJ whole genome shotgun (WGS) entry which is preliminary data.</text>
</comment>
<accession>A0A7Z7FKJ6</accession>
<feature type="DNA-binding region" description="H-T-H motif" evidence="2">
    <location>
        <begin position="45"/>
        <end position="64"/>
    </location>
</feature>
<dbReference type="GO" id="GO:0000976">
    <property type="term" value="F:transcription cis-regulatory region binding"/>
    <property type="evidence" value="ECO:0007669"/>
    <property type="project" value="TreeGrafter"/>
</dbReference>